<evidence type="ECO:0000313" key="1">
    <source>
        <dbReference type="EMBL" id="KAF2468595.1"/>
    </source>
</evidence>
<organism evidence="1 2">
    <name type="scientific">Lindgomyces ingoldianus</name>
    <dbReference type="NCBI Taxonomy" id="673940"/>
    <lineage>
        <taxon>Eukaryota</taxon>
        <taxon>Fungi</taxon>
        <taxon>Dikarya</taxon>
        <taxon>Ascomycota</taxon>
        <taxon>Pezizomycotina</taxon>
        <taxon>Dothideomycetes</taxon>
        <taxon>Pleosporomycetidae</taxon>
        <taxon>Pleosporales</taxon>
        <taxon>Lindgomycetaceae</taxon>
        <taxon>Lindgomyces</taxon>
    </lineage>
</organism>
<comment type="caution">
    <text evidence="1">The sequence shown here is derived from an EMBL/GenBank/DDBJ whole genome shotgun (WGS) entry which is preliminary data.</text>
</comment>
<feature type="non-terminal residue" evidence="1">
    <location>
        <position position="68"/>
    </location>
</feature>
<proteinExistence type="predicted"/>
<sequence>MVTAAALVFYCGGRGLMSGWFGSYSNWAWSWVALMRQVTFPGYCITISSYAFMWAPWVSIGSVYLLVL</sequence>
<accession>A0ACB6QPZ5</accession>
<keyword evidence="2" id="KW-1185">Reference proteome</keyword>
<protein>
    <submittedName>
        <fullName evidence="1">Uncharacterized protein</fullName>
    </submittedName>
</protein>
<dbReference type="Proteomes" id="UP000799755">
    <property type="component" value="Unassembled WGS sequence"/>
</dbReference>
<dbReference type="EMBL" id="MU003515">
    <property type="protein sequence ID" value="KAF2468595.1"/>
    <property type="molecule type" value="Genomic_DNA"/>
</dbReference>
<name>A0ACB6QPZ5_9PLEO</name>
<reference evidence="1" key="1">
    <citation type="journal article" date="2020" name="Stud. Mycol.">
        <title>101 Dothideomycetes genomes: a test case for predicting lifestyles and emergence of pathogens.</title>
        <authorList>
            <person name="Haridas S."/>
            <person name="Albert R."/>
            <person name="Binder M."/>
            <person name="Bloem J."/>
            <person name="Labutti K."/>
            <person name="Salamov A."/>
            <person name="Andreopoulos B."/>
            <person name="Baker S."/>
            <person name="Barry K."/>
            <person name="Bills G."/>
            <person name="Bluhm B."/>
            <person name="Cannon C."/>
            <person name="Castanera R."/>
            <person name="Culley D."/>
            <person name="Daum C."/>
            <person name="Ezra D."/>
            <person name="Gonzalez J."/>
            <person name="Henrissat B."/>
            <person name="Kuo A."/>
            <person name="Liang C."/>
            <person name="Lipzen A."/>
            <person name="Lutzoni F."/>
            <person name="Magnuson J."/>
            <person name="Mondo S."/>
            <person name="Nolan M."/>
            <person name="Ohm R."/>
            <person name="Pangilinan J."/>
            <person name="Park H.-J."/>
            <person name="Ramirez L."/>
            <person name="Alfaro M."/>
            <person name="Sun H."/>
            <person name="Tritt A."/>
            <person name="Yoshinaga Y."/>
            <person name="Zwiers L.-H."/>
            <person name="Turgeon B."/>
            <person name="Goodwin S."/>
            <person name="Spatafora J."/>
            <person name="Crous P."/>
            <person name="Grigoriev I."/>
        </authorList>
    </citation>
    <scope>NUCLEOTIDE SEQUENCE</scope>
    <source>
        <strain evidence="1">ATCC 200398</strain>
    </source>
</reference>
<gene>
    <name evidence="1" type="ORF">BDR25DRAFT_304986</name>
</gene>
<evidence type="ECO:0000313" key="2">
    <source>
        <dbReference type="Proteomes" id="UP000799755"/>
    </source>
</evidence>